<dbReference type="AlphaFoldDB" id="A0A9Q0S3X8"/>
<feature type="transmembrane region" description="Helical" evidence="1">
    <location>
        <begin position="121"/>
        <end position="138"/>
    </location>
</feature>
<sequence>MDERIVYRNSSLCFKSEVMRYTLYMESLRDKFDTYLYPHDTDNFILIVPRIFKSKTVYDAMLKSPLMLVWVPVAAILPMIRFIFNKIRKTDKKLVDISLQTFGLSLGMSFSAVISSAAENFLLWCFCLGTMLSGMLLSSEMFQGFALQLNILKISNLEELQMSRIEVKAPTHSESVEHFFNNIPQKLKLDFITSYEISDMIQSRNTKYAYAIRESKFNVLFSKDKDAWHRLRTLLHDDLNETSGENTCLSKSSRKTKCPKTQVYEAAALDLNTERVRYGNYRGISRFKDYTNLYPHDTDNFILIVPKIFKSKTEYSQILKSPLIYVWTPTVAIVAIIRFIFNKIRKTDKKLVDISLETFGLSLGMSFSAAISSAAENCLLWFFCLGTMLSGMLLSSSMFQGFTLQLDHLTINNLKQLEASGLTVYLPIYVESKLKLKYMISYEISDMIQYRNTEGAYVINERKFNILFGNDKDVWHVIERFGTEHLSYRLRLFSSLEDRMNTMVQRCINHGIIKYLIDKNKRLITGIKPSGHFKEREVISSNVEPLSLSDMRNSFLLGALGKREPIEVHVK</sequence>
<feature type="transmembrane region" description="Helical" evidence="1">
    <location>
        <begin position="67"/>
        <end position="84"/>
    </location>
</feature>
<keyword evidence="1" id="KW-0812">Transmembrane</keyword>
<gene>
    <name evidence="2" type="ORF">Bhyg_08839</name>
</gene>
<protein>
    <submittedName>
        <fullName evidence="2">Uncharacterized protein</fullName>
    </submittedName>
</protein>
<feature type="transmembrane region" description="Helical" evidence="1">
    <location>
        <begin position="322"/>
        <end position="341"/>
    </location>
</feature>
<accession>A0A9Q0S3X8</accession>
<organism evidence="2 3">
    <name type="scientific">Pseudolycoriella hygida</name>
    <dbReference type="NCBI Taxonomy" id="35572"/>
    <lineage>
        <taxon>Eukaryota</taxon>
        <taxon>Metazoa</taxon>
        <taxon>Ecdysozoa</taxon>
        <taxon>Arthropoda</taxon>
        <taxon>Hexapoda</taxon>
        <taxon>Insecta</taxon>
        <taxon>Pterygota</taxon>
        <taxon>Neoptera</taxon>
        <taxon>Endopterygota</taxon>
        <taxon>Diptera</taxon>
        <taxon>Nematocera</taxon>
        <taxon>Sciaroidea</taxon>
        <taxon>Sciaridae</taxon>
        <taxon>Pseudolycoriella</taxon>
    </lineage>
</organism>
<proteinExistence type="predicted"/>
<keyword evidence="1" id="KW-1133">Transmembrane helix</keyword>
<feature type="transmembrane region" description="Helical" evidence="1">
    <location>
        <begin position="96"/>
        <end position="115"/>
    </location>
</feature>
<dbReference type="OrthoDB" id="8195814at2759"/>
<dbReference type="Proteomes" id="UP001151699">
    <property type="component" value="Chromosome B"/>
</dbReference>
<comment type="caution">
    <text evidence="2">The sequence shown here is derived from an EMBL/GenBank/DDBJ whole genome shotgun (WGS) entry which is preliminary data.</text>
</comment>
<evidence type="ECO:0000256" key="1">
    <source>
        <dbReference type="SAM" id="Phobius"/>
    </source>
</evidence>
<evidence type="ECO:0000313" key="3">
    <source>
        <dbReference type="Proteomes" id="UP001151699"/>
    </source>
</evidence>
<dbReference type="EMBL" id="WJQU01000002">
    <property type="protein sequence ID" value="KAJ6643874.1"/>
    <property type="molecule type" value="Genomic_DNA"/>
</dbReference>
<name>A0A9Q0S3X8_9DIPT</name>
<reference evidence="2" key="1">
    <citation type="submission" date="2022-07" db="EMBL/GenBank/DDBJ databases">
        <authorList>
            <person name="Trinca V."/>
            <person name="Uliana J.V.C."/>
            <person name="Torres T.T."/>
            <person name="Ward R.J."/>
            <person name="Monesi N."/>
        </authorList>
    </citation>
    <scope>NUCLEOTIDE SEQUENCE</scope>
    <source>
        <strain evidence="2">HSMRA1968</strain>
        <tissue evidence="2">Whole embryos</tissue>
    </source>
</reference>
<keyword evidence="1" id="KW-0472">Membrane</keyword>
<keyword evidence="3" id="KW-1185">Reference proteome</keyword>
<evidence type="ECO:0000313" key="2">
    <source>
        <dbReference type="EMBL" id="KAJ6643874.1"/>
    </source>
</evidence>